<dbReference type="RefSeq" id="WP_230754214.1">
    <property type="nucleotide sequence ID" value="NZ_JAINWA010000001.1"/>
</dbReference>
<keyword evidence="1 4" id="KW-0328">Glycosyltransferase</keyword>
<evidence type="ECO:0000313" key="5">
    <source>
        <dbReference type="Proteomes" id="UP001198163"/>
    </source>
</evidence>
<proteinExistence type="predicted"/>
<gene>
    <name evidence="4" type="ORF">K7J14_05770</name>
</gene>
<dbReference type="EMBL" id="JAINWA010000001">
    <property type="protein sequence ID" value="MCD1654208.1"/>
    <property type="molecule type" value="Genomic_DNA"/>
</dbReference>
<dbReference type="GO" id="GO:0016758">
    <property type="term" value="F:hexosyltransferase activity"/>
    <property type="evidence" value="ECO:0007669"/>
    <property type="project" value="TreeGrafter"/>
</dbReference>
<dbReference type="Proteomes" id="UP001198163">
    <property type="component" value="Unassembled WGS sequence"/>
</dbReference>
<evidence type="ECO:0000256" key="3">
    <source>
        <dbReference type="SAM" id="Phobius"/>
    </source>
</evidence>
<evidence type="ECO:0000256" key="1">
    <source>
        <dbReference type="ARBA" id="ARBA00022676"/>
    </source>
</evidence>
<dbReference type="EC" id="2.4.1.-" evidence="4"/>
<keyword evidence="5" id="KW-1185">Reference proteome</keyword>
<dbReference type="Pfam" id="PF03808">
    <property type="entry name" value="Glyco_tran_WecG"/>
    <property type="match status" value="1"/>
</dbReference>
<reference evidence="4" key="1">
    <citation type="submission" date="2021-08" db="EMBL/GenBank/DDBJ databases">
        <title>Comparative analyses of Brucepasteria parasyntrophica and Teretinema zuelzerae.</title>
        <authorList>
            <person name="Song Y."/>
            <person name="Brune A."/>
        </authorList>
    </citation>
    <scope>NUCLEOTIDE SEQUENCE</scope>
    <source>
        <strain evidence="4">DSM 1903</strain>
    </source>
</reference>
<comment type="caution">
    <text evidence="4">The sequence shown here is derived from an EMBL/GenBank/DDBJ whole genome shotgun (WGS) entry which is preliminary data.</text>
</comment>
<evidence type="ECO:0000313" key="4">
    <source>
        <dbReference type="EMBL" id="MCD1654208.1"/>
    </source>
</evidence>
<dbReference type="AlphaFoldDB" id="A0AAE3JIE7"/>
<feature type="transmembrane region" description="Helical" evidence="3">
    <location>
        <begin position="224"/>
        <end position="243"/>
    </location>
</feature>
<keyword evidence="2 4" id="KW-0808">Transferase</keyword>
<evidence type="ECO:0000256" key="2">
    <source>
        <dbReference type="ARBA" id="ARBA00022679"/>
    </source>
</evidence>
<keyword evidence="3" id="KW-1133">Transmembrane helix</keyword>
<keyword evidence="3" id="KW-0472">Membrane</keyword>
<organism evidence="4 5">
    <name type="scientific">Teretinema zuelzerae</name>
    <dbReference type="NCBI Taxonomy" id="156"/>
    <lineage>
        <taxon>Bacteria</taxon>
        <taxon>Pseudomonadati</taxon>
        <taxon>Spirochaetota</taxon>
        <taxon>Spirochaetia</taxon>
        <taxon>Spirochaetales</taxon>
        <taxon>Treponemataceae</taxon>
        <taxon>Teretinema</taxon>
    </lineage>
</organism>
<dbReference type="InterPro" id="IPR004629">
    <property type="entry name" value="WecG_TagA_CpsF"/>
</dbReference>
<name>A0AAE3JIE7_9SPIR</name>
<dbReference type="PANTHER" id="PTHR34136:SF1">
    <property type="entry name" value="UDP-N-ACETYL-D-MANNOSAMINURONIC ACID TRANSFERASE"/>
    <property type="match status" value="1"/>
</dbReference>
<protein>
    <submittedName>
        <fullName evidence="4">WecB/TagA/CpsF family glycosyltransferase</fullName>
        <ecNumber evidence="4">2.4.1.-</ecNumber>
    </submittedName>
</protein>
<keyword evidence="3" id="KW-0812">Transmembrane</keyword>
<sequence>MAVERIDFMRVPLDIVPPEDLEQTILELLSREGPQQIMLVSLWDVLRARRRGEFRSMVTSAALVLPVSKSLIRGAAFLKKKKPVRYYPFSLLISVLGTLEKYYKTLYLLGGQHRSLMQAERNVRSTFPHLGIVGRFAGGYHRTMEKNILTAIAKAQPSLVLIGDRMPGGQRWVHRNRKNFRTGIFLWSRDVIDVFSDRKRRVSEKTFERGLEYFPLLLKNPLRFFRIFQYLWYNILLLAYRIFRTARS</sequence>
<accession>A0AAE3JIE7</accession>
<dbReference type="PANTHER" id="PTHR34136">
    <property type="match status" value="1"/>
</dbReference>